<comment type="caution">
    <text evidence="2">The sequence shown here is derived from an EMBL/GenBank/DDBJ whole genome shotgun (WGS) entry which is preliminary data.</text>
</comment>
<accession>A0ABV0EF41</accession>
<reference evidence="2 3" key="1">
    <citation type="submission" date="2024-02" db="EMBL/GenBank/DDBJ databases">
        <title>New thermophilic sulfur-oxidizing bacteria from a hot springs of the Uzon caldera (Kamchatka, Russia).</title>
        <authorList>
            <person name="Dukat A.M."/>
            <person name="Elcheninov A.G."/>
            <person name="Frolov E.N."/>
        </authorList>
    </citation>
    <scope>NUCLEOTIDE SEQUENCE [LARGE SCALE GENOMIC DNA]</scope>
    <source>
        <strain evidence="2 3">AK1</strain>
    </source>
</reference>
<sequence>MSRLNIAFGFFFLALSAALGPYMLLKLHPTAQQAQEGRVATTGKLAEVAGANYDDPETLAPITADKLGHLTTDAVLAINREINARAPIDAVRSGPHVHGNLEALLNIVVGVVLMFVSCKRAWMKQVIGWLFILGTLLHSGMLYLVTVFNQAWAGQILGTGLGPIMILLGLVLAGLAVAIGFRGEVVRE</sequence>
<feature type="transmembrane region" description="Helical" evidence="1">
    <location>
        <begin position="126"/>
        <end position="148"/>
    </location>
</feature>
<protein>
    <submittedName>
        <fullName evidence="2">Uncharacterized protein</fullName>
    </submittedName>
</protein>
<evidence type="ECO:0000313" key="2">
    <source>
        <dbReference type="EMBL" id="MEO1767286.1"/>
    </source>
</evidence>
<proteinExistence type="predicted"/>
<keyword evidence="1" id="KW-1133">Transmembrane helix</keyword>
<dbReference type="Proteomes" id="UP001482231">
    <property type="component" value="Unassembled WGS sequence"/>
</dbReference>
<name>A0ABV0EF41_9BURK</name>
<evidence type="ECO:0000256" key="1">
    <source>
        <dbReference type="SAM" id="Phobius"/>
    </source>
</evidence>
<feature type="transmembrane region" description="Helical" evidence="1">
    <location>
        <begin position="6"/>
        <end position="25"/>
    </location>
</feature>
<keyword evidence="1" id="KW-0812">Transmembrane</keyword>
<keyword evidence="3" id="KW-1185">Reference proteome</keyword>
<evidence type="ECO:0000313" key="3">
    <source>
        <dbReference type="Proteomes" id="UP001482231"/>
    </source>
</evidence>
<feature type="transmembrane region" description="Helical" evidence="1">
    <location>
        <begin position="160"/>
        <end position="181"/>
    </location>
</feature>
<dbReference type="EMBL" id="JBAJEX010000006">
    <property type="protein sequence ID" value="MEO1767286.1"/>
    <property type="molecule type" value="Genomic_DNA"/>
</dbReference>
<dbReference type="RefSeq" id="WP_347308396.1">
    <property type="nucleotide sequence ID" value="NZ_JBAJEX010000006.1"/>
</dbReference>
<gene>
    <name evidence="2" type="ORF">V6E02_08685</name>
</gene>
<keyword evidence="1" id="KW-0472">Membrane</keyword>
<organism evidence="2 3">
    <name type="scientific">Thiobacter aerophilum</name>
    <dbReference type="NCBI Taxonomy" id="3121275"/>
    <lineage>
        <taxon>Bacteria</taxon>
        <taxon>Pseudomonadati</taxon>
        <taxon>Pseudomonadota</taxon>
        <taxon>Betaproteobacteria</taxon>
        <taxon>Burkholderiales</taxon>
        <taxon>Thiobacteraceae</taxon>
        <taxon>Thiobacter</taxon>
    </lineage>
</organism>